<dbReference type="GO" id="GO:0001522">
    <property type="term" value="P:pseudouridine synthesis"/>
    <property type="evidence" value="ECO:0007669"/>
    <property type="project" value="InterPro"/>
</dbReference>
<dbReference type="GO" id="GO:0003723">
    <property type="term" value="F:RNA binding"/>
    <property type="evidence" value="ECO:0007669"/>
    <property type="project" value="InterPro"/>
</dbReference>
<dbReference type="GO" id="GO:0008033">
    <property type="term" value="P:tRNA processing"/>
    <property type="evidence" value="ECO:0007669"/>
    <property type="project" value="UniProtKB-KW"/>
</dbReference>
<feature type="domain" description="TRUD" evidence="4">
    <location>
        <begin position="153"/>
        <end position="300"/>
    </location>
</feature>
<dbReference type="GO" id="GO:0005829">
    <property type="term" value="C:cytosol"/>
    <property type="evidence" value="ECO:0007669"/>
    <property type="project" value="TreeGrafter"/>
</dbReference>
<name>A0A381XJY0_9ZZZZ</name>
<dbReference type="EMBL" id="UINC01015459">
    <property type="protein sequence ID" value="SVA65074.1"/>
    <property type="molecule type" value="Genomic_DNA"/>
</dbReference>
<comment type="similarity">
    <text evidence="1">Belongs to the pseudouridine synthase TruD family.</text>
</comment>
<dbReference type="PROSITE" id="PS50984">
    <property type="entry name" value="TRUD"/>
    <property type="match status" value="1"/>
</dbReference>
<keyword evidence="2" id="KW-0819">tRNA processing</keyword>
<organism evidence="5">
    <name type="scientific">marine metagenome</name>
    <dbReference type="NCBI Taxonomy" id="408172"/>
    <lineage>
        <taxon>unclassified sequences</taxon>
        <taxon>metagenomes</taxon>
        <taxon>ecological metagenomes</taxon>
    </lineage>
</organism>
<dbReference type="AlphaFoldDB" id="A0A381XJY0"/>
<protein>
    <recommendedName>
        <fullName evidence="4">TRUD domain-containing protein</fullName>
    </recommendedName>
</protein>
<dbReference type="PANTHER" id="PTHR47811">
    <property type="entry name" value="TRNA PSEUDOURIDINE SYNTHASE D"/>
    <property type="match status" value="1"/>
</dbReference>
<dbReference type="SUPFAM" id="SSF55120">
    <property type="entry name" value="Pseudouridine synthase"/>
    <property type="match status" value="1"/>
</dbReference>
<dbReference type="InterPro" id="IPR042214">
    <property type="entry name" value="TruD_catalytic"/>
</dbReference>
<evidence type="ECO:0000256" key="3">
    <source>
        <dbReference type="ARBA" id="ARBA00023235"/>
    </source>
</evidence>
<dbReference type="HAMAP" id="MF_01082">
    <property type="entry name" value="TruD"/>
    <property type="match status" value="1"/>
</dbReference>
<evidence type="ECO:0000313" key="5">
    <source>
        <dbReference type="EMBL" id="SVA65074.1"/>
    </source>
</evidence>
<evidence type="ECO:0000259" key="4">
    <source>
        <dbReference type="PROSITE" id="PS50984"/>
    </source>
</evidence>
<sequence length="340" mass="38368">MPVDLPFMADQPTASARIKVSPEHFKVDEVLGFEPDGTGQHYLFRILKINRNTADVARELSQMFGVRLVDVGYSGRKDKQAVARQWFSVPAQSVDAVSSSVEGLGWKVEKRCRHGRKLRRGSHRGNAFDIRLSGFKGCASDLEQRVLDLQRQGFPNYFGSQRFGHQGRNIDEARRILGTDAVRLRRPSHQMLLSAARSWLFNVVLGQRLLENTWTRPLPGDIMMLAGSRSHFTAEKGDSMLPERLASLDIHVSGPLWGDVKAVQDQPAWQRECCWLEGEAEMRDSVARTGANPARRALRATFDDLTLKWTHDSNPRLVFTLGRGCYATSLLRELVLFDLP</sequence>
<gene>
    <name evidence="5" type="ORF">METZ01_LOCUS117928</name>
</gene>
<dbReference type="InterPro" id="IPR020103">
    <property type="entry name" value="PsdUridine_synth_cat_dom_sf"/>
</dbReference>
<dbReference type="Gene3D" id="3.30.2340.10">
    <property type="entry name" value="TruD, insertion domain"/>
    <property type="match status" value="1"/>
</dbReference>
<dbReference type="GO" id="GO:0009982">
    <property type="term" value="F:pseudouridine synthase activity"/>
    <property type="evidence" value="ECO:0007669"/>
    <property type="project" value="InterPro"/>
</dbReference>
<dbReference type="PANTHER" id="PTHR47811:SF1">
    <property type="entry name" value="TRNA PSEUDOURIDINE SYNTHASE D"/>
    <property type="match status" value="1"/>
</dbReference>
<dbReference type="InterPro" id="IPR050170">
    <property type="entry name" value="TruD_pseudoU_synthase"/>
</dbReference>
<reference evidence="5" key="1">
    <citation type="submission" date="2018-05" db="EMBL/GenBank/DDBJ databases">
        <authorList>
            <person name="Lanie J.A."/>
            <person name="Ng W.-L."/>
            <person name="Kazmierczak K.M."/>
            <person name="Andrzejewski T.M."/>
            <person name="Davidsen T.M."/>
            <person name="Wayne K.J."/>
            <person name="Tettelin H."/>
            <person name="Glass J.I."/>
            <person name="Rusch D."/>
            <person name="Podicherti R."/>
            <person name="Tsui H.-C.T."/>
            <person name="Winkler M.E."/>
        </authorList>
    </citation>
    <scope>NUCLEOTIDE SEQUENCE</scope>
</reference>
<dbReference type="Pfam" id="PF01142">
    <property type="entry name" value="TruD"/>
    <property type="match status" value="2"/>
</dbReference>
<dbReference type="InterPro" id="IPR001656">
    <property type="entry name" value="PsdUridine_synth_TruD"/>
</dbReference>
<dbReference type="InterPro" id="IPR043165">
    <property type="entry name" value="TruD_insert_sf"/>
</dbReference>
<keyword evidence="3" id="KW-0413">Isomerase</keyword>
<proteinExistence type="inferred from homology"/>
<dbReference type="InterPro" id="IPR011760">
    <property type="entry name" value="PsdUridine_synth_TruD_insert"/>
</dbReference>
<accession>A0A381XJY0</accession>
<evidence type="ECO:0000256" key="2">
    <source>
        <dbReference type="ARBA" id="ARBA00022694"/>
    </source>
</evidence>
<dbReference type="Gene3D" id="3.30.2350.20">
    <property type="entry name" value="TruD, catalytic domain"/>
    <property type="match status" value="1"/>
</dbReference>
<evidence type="ECO:0000256" key="1">
    <source>
        <dbReference type="ARBA" id="ARBA00007953"/>
    </source>
</evidence>